<comment type="similarity">
    <text evidence="1">Belongs to the 'phage' integrase family.</text>
</comment>
<dbReference type="GO" id="GO:0006310">
    <property type="term" value="P:DNA recombination"/>
    <property type="evidence" value="ECO:0007669"/>
    <property type="project" value="UniProtKB-KW"/>
</dbReference>
<dbReference type="GO" id="GO:0015074">
    <property type="term" value="P:DNA integration"/>
    <property type="evidence" value="ECO:0007669"/>
    <property type="project" value="InterPro"/>
</dbReference>
<reference evidence="5 6" key="1">
    <citation type="submission" date="2018-10" db="EMBL/GenBank/DDBJ databases">
        <title>Genome sequencing of Pedobacter jejuensis TNB23.</title>
        <authorList>
            <person name="Cho Y.-J."/>
            <person name="Cho A."/>
            <person name="Kim O.-S."/>
        </authorList>
    </citation>
    <scope>NUCLEOTIDE SEQUENCE [LARGE SCALE GENOMIC DNA]</scope>
    <source>
        <strain evidence="5 6">TNB23</strain>
    </source>
</reference>
<dbReference type="PANTHER" id="PTHR30349">
    <property type="entry name" value="PHAGE INTEGRASE-RELATED"/>
    <property type="match status" value="1"/>
</dbReference>
<dbReference type="InterPro" id="IPR035386">
    <property type="entry name" value="Arm-DNA-bind_5"/>
</dbReference>
<comment type="caution">
    <text evidence="5">The sequence shown here is derived from an EMBL/GenBank/DDBJ whole genome shotgun (WGS) entry which is preliminary data.</text>
</comment>
<dbReference type="InterPro" id="IPR050090">
    <property type="entry name" value="Tyrosine_recombinase_XerCD"/>
</dbReference>
<dbReference type="GO" id="GO:0003677">
    <property type="term" value="F:DNA binding"/>
    <property type="evidence" value="ECO:0007669"/>
    <property type="project" value="UniProtKB-KW"/>
</dbReference>
<dbReference type="SUPFAM" id="SSF56349">
    <property type="entry name" value="DNA breaking-rejoining enzymes"/>
    <property type="match status" value="1"/>
</dbReference>
<dbReference type="Pfam" id="PF13102">
    <property type="entry name" value="Phage_int_SAM_5"/>
    <property type="match status" value="1"/>
</dbReference>
<dbReference type="PROSITE" id="PS51898">
    <property type="entry name" value="TYR_RECOMBINASE"/>
    <property type="match status" value="1"/>
</dbReference>
<dbReference type="Proteomes" id="UP000274046">
    <property type="component" value="Unassembled WGS sequence"/>
</dbReference>
<evidence type="ECO:0000259" key="4">
    <source>
        <dbReference type="PROSITE" id="PS51898"/>
    </source>
</evidence>
<evidence type="ECO:0000256" key="3">
    <source>
        <dbReference type="ARBA" id="ARBA00023172"/>
    </source>
</evidence>
<evidence type="ECO:0000313" key="5">
    <source>
        <dbReference type="EMBL" id="RNL50111.1"/>
    </source>
</evidence>
<sequence>MANCNLYHDKRRSKKNDLYPIKIRITHERKSKFFETVFSADEPEYAKILSGLRLDAEQKKTKSKLNELLKKANDIIEDLEVFNFETFTTRFKNTGDRNNLLDIIREKATSLKEEENFANSRLYFQSADLIERFNVEQKKSKSLFVRDLTPDYLKAFQKWATGTNYIIDKNKDKLIKTYSVTTLNMYLTRIKAVVNSLVERGELHISKNPFGKGKYIIPKSRSAKRPLEHAEIMSIVNYQCADANEIFARDMFIFSYVANGMNFYDIFKLKWSDIKGDAFYFIRQKTSTKLPDKQIRVFLNPKIQSVIDAHGSRKLGNNYIFNVVPWGATKDVEQRKIRSSISTVNMKLKKIATSLGITSDISTYFARHTFATMMHDLGASINTIRDVIGHEDIKSTQSYIGSERTEKLREFQEKLIN</sequence>
<dbReference type="Pfam" id="PF00589">
    <property type="entry name" value="Phage_integrase"/>
    <property type="match status" value="1"/>
</dbReference>
<keyword evidence="2" id="KW-0238">DNA-binding</keyword>
<dbReference type="RefSeq" id="WP_123207224.1">
    <property type="nucleotide sequence ID" value="NZ_RBEE01000044.1"/>
</dbReference>
<protein>
    <recommendedName>
        <fullName evidence="4">Tyr recombinase domain-containing protein</fullName>
    </recommendedName>
</protein>
<dbReference type="Gene3D" id="1.10.443.10">
    <property type="entry name" value="Intergrase catalytic core"/>
    <property type="match status" value="1"/>
</dbReference>
<evidence type="ECO:0000256" key="2">
    <source>
        <dbReference type="ARBA" id="ARBA00023125"/>
    </source>
</evidence>
<organism evidence="5 6">
    <name type="scientific">Pedobacter jejuensis</name>
    <dbReference type="NCBI Taxonomy" id="1268550"/>
    <lineage>
        <taxon>Bacteria</taxon>
        <taxon>Pseudomonadati</taxon>
        <taxon>Bacteroidota</taxon>
        <taxon>Sphingobacteriia</taxon>
        <taxon>Sphingobacteriales</taxon>
        <taxon>Sphingobacteriaceae</taxon>
        <taxon>Pedobacter</taxon>
    </lineage>
</organism>
<dbReference type="Gene3D" id="1.10.150.130">
    <property type="match status" value="1"/>
</dbReference>
<dbReference type="Pfam" id="PF17293">
    <property type="entry name" value="Arm-DNA-bind_5"/>
    <property type="match status" value="1"/>
</dbReference>
<evidence type="ECO:0000256" key="1">
    <source>
        <dbReference type="ARBA" id="ARBA00008857"/>
    </source>
</evidence>
<accession>A0A3N0BMY0</accession>
<evidence type="ECO:0000313" key="6">
    <source>
        <dbReference type="Proteomes" id="UP000274046"/>
    </source>
</evidence>
<keyword evidence="6" id="KW-1185">Reference proteome</keyword>
<name>A0A3N0BMY0_9SPHI</name>
<feature type="domain" description="Tyr recombinase" evidence="4">
    <location>
        <begin position="222"/>
        <end position="413"/>
    </location>
</feature>
<dbReference type="InterPro" id="IPR013762">
    <property type="entry name" value="Integrase-like_cat_sf"/>
</dbReference>
<dbReference type="AlphaFoldDB" id="A0A3N0BMY0"/>
<dbReference type="InterPro" id="IPR010998">
    <property type="entry name" value="Integrase_recombinase_N"/>
</dbReference>
<keyword evidence="3" id="KW-0233">DNA recombination</keyword>
<proteinExistence type="inferred from homology"/>
<dbReference type="EMBL" id="RBEE01000044">
    <property type="protein sequence ID" value="RNL50111.1"/>
    <property type="molecule type" value="Genomic_DNA"/>
</dbReference>
<dbReference type="OrthoDB" id="1094492at2"/>
<dbReference type="PANTHER" id="PTHR30349:SF64">
    <property type="entry name" value="PROPHAGE INTEGRASE INTD-RELATED"/>
    <property type="match status" value="1"/>
</dbReference>
<gene>
    <name evidence="5" type="ORF">D7004_17995</name>
</gene>
<dbReference type="InterPro" id="IPR002104">
    <property type="entry name" value="Integrase_catalytic"/>
</dbReference>
<dbReference type="InterPro" id="IPR011010">
    <property type="entry name" value="DNA_brk_join_enz"/>
</dbReference>
<dbReference type="InterPro" id="IPR025269">
    <property type="entry name" value="SAM-like_dom"/>
</dbReference>